<gene>
    <name evidence="2" type="ORF">KZP06_08370</name>
</gene>
<dbReference type="SUPFAM" id="SSF53448">
    <property type="entry name" value="Nucleotide-diphospho-sugar transferases"/>
    <property type="match status" value="1"/>
</dbReference>
<organism evidence="2 3">
    <name type="scientific">Bifidobacterium pseudocatenulatum</name>
    <dbReference type="NCBI Taxonomy" id="28026"/>
    <lineage>
        <taxon>Bacteria</taxon>
        <taxon>Bacillati</taxon>
        <taxon>Actinomycetota</taxon>
        <taxon>Actinomycetes</taxon>
        <taxon>Bifidobacteriales</taxon>
        <taxon>Bifidobacteriaceae</taxon>
        <taxon>Bifidobacterium</taxon>
    </lineage>
</organism>
<dbReference type="EMBL" id="JAHXEI010000008">
    <property type="protein sequence ID" value="MCB4880732.1"/>
    <property type="molecule type" value="Genomic_DNA"/>
</dbReference>
<dbReference type="GO" id="GO:0016758">
    <property type="term" value="F:hexosyltransferase activity"/>
    <property type="evidence" value="ECO:0007669"/>
    <property type="project" value="UniProtKB-ARBA"/>
</dbReference>
<dbReference type="InterPro" id="IPR029044">
    <property type="entry name" value="Nucleotide-diphossugar_trans"/>
</dbReference>
<dbReference type="Gene3D" id="3.90.550.10">
    <property type="entry name" value="Spore Coat Polysaccharide Biosynthesis Protein SpsA, Chain A"/>
    <property type="match status" value="1"/>
</dbReference>
<reference evidence="2" key="1">
    <citation type="submission" date="2021-07" db="EMBL/GenBank/DDBJ databases">
        <title>Xylan utilisation by Bifidobacterium pseudocatenulatum.</title>
        <authorList>
            <person name="Watanabe Y."/>
        </authorList>
    </citation>
    <scope>NUCLEOTIDE SEQUENCE</scope>
    <source>
        <strain evidence="2">YIT12824</strain>
    </source>
</reference>
<dbReference type="RefSeq" id="WP_072043606.1">
    <property type="nucleotide sequence ID" value="NZ_CDPW01000003.1"/>
</dbReference>
<feature type="domain" description="Glycosyltransferase 2-like" evidence="1">
    <location>
        <begin position="7"/>
        <end position="117"/>
    </location>
</feature>
<sequence>MSQQIAILLASYNGEQFIREQIDSILSQSCTNWHLYIRDDNSSDDTLLIEHEYESRYPQQITVVDIPSVERGAKHNFWLLSQYVLKETDAAYIMFCDQDDVWIQSKIEDTFSAMKSAEQKFQDRRILVHTDLKVVDRNLKVLGNSFIKYRALNPSYTEINRIVVQNNVTGCTTMLSRDLLGKAFELEDVGEIAMHDWWFSLVASVFGHIVFVNKPTILYRQHGDNVVGATKVNSLSFILKRLSGNNHIKKTLHMAVDQAKVFLNTYQDIPLDDRSSLESFAKLYEYSKIQRILTLSKGHYWKQGPIQIIGEYIFI</sequence>
<dbReference type="CDD" id="cd04196">
    <property type="entry name" value="GT_2_like_d"/>
    <property type="match status" value="1"/>
</dbReference>
<dbReference type="PANTHER" id="PTHR22916">
    <property type="entry name" value="GLYCOSYLTRANSFERASE"/>
    <property type="match status" value="1"/>
</dbReference>
<evidence type="ECO:0000313" key="2">
    <source>
        <dbReference type="EMBL" id="MCB4880732.1"/>
    </source>
</evidence>
<name>A0AAW4TR31_BIFPS</name>
<evidence type="ECO:0000259" key="1">
    <source>
        <dbReference type="Pfam" id="PF00535"/>
    </source>
</evidence>
<dbReference type="AlphaFoldDB" id="A0AAW4TR31"/>
<evidence type="ECO:0000313" key="3">
    <source>
        <dbReference type="Proteomes" id="UP001197735"/>
    </source>
</evidence>
<dbReference type="Pfam" id="PF00535">
    <property type="entry name" value="Glycos_transf_2"/>
    <property type="match status" value="1"/>
</dbReference>
<dbReference type="PANTHER" id="PTHR22916:SF3">
    <property type="entry name" value="UDP-GLCNAC:BETAGAL BETA-1,3-N-ACETYLGLUCOSAMINYLTRANSFERASE-LIKE PROTEIN 1"/>
    <property type="match status" value="1"/>
</dbReference>
<protein>
    <submittedName>
        <fullName evidence="2">Glycosyltransferase family 2 protein</fullName>
    </submittedName>
</protein>
<comment type="caution">
    <text evidence="2">The sequence shown here is derived from an EMBL/GenBank/DDBJ whole genome shotgun (WGS) entry which is preliminary data.</text>
</comment>
<dbReference type="Proteomes" id="UP001197735">
    <property type="component" value="Unassembled WGS sequence"/>
</dbReference>
<accession>A0AAW4TR31</accession>
<dbReference type="InterPro" id="IPR001173">
    <property type="entry name" value="Glyco_trans_2-like"/>
</dbReference>
<proteinExistence type="predicted"/>